<dbReference type="RefSeq" id="WP_091962577.1">
    <property type="nucleotide sequence ID" value="NZ_FOLH01000003.1"/>
</dbReference>
<keyword evidence="4" id="KW-0378">Hydrolase</keyword>
<keyword evidence="9" id="KW-1185">Reference proteome</keyword>
<comment type="catalytic activity">
    <reaction evidence="1">
        <text>Endohydrolysis of (1-&gt;4)-beta-D-glucosidic linkages in cellulose, lichenin and cereal beta-D-glucans.</text>
        <dbReference type="EC" id="3.2.1.4"/>
    </reaction>
</comment>
<keyword evidence="5" id="KW-0136">Cellulose degradation</keyword>
<dbReference type="SUPFAM" id="SSF48208">
    <property type="entry name" value="Six-hairpin glycosidases"/>
    <property type="match status" value="1"/>
</dbReference>
<reference evidence="8 9" key="1">
    <citation type="submission" date="2016-10" db="EMBL/GenBank/DDBJ databases">
        <authorList>
            <person name="de Groot N.N."/>
        </authorList>
    </citation>
    <scope>NUCLEOTIDE SEQUENCE [LARGE SCALE GENOMIC DNA]</scope>
    <source>
        <strain evidence="8 9">DSM 18438</strain>
    </source>
</reference>
<dbReference type="EMBL" id="FOLH01000003">
    <property type="protein sequence ID" value="SFC21323.1"/>
    <property type="molecule type" value="Genomic_DNA"/>
</dbReference>
<dbReference type="OrthoDB" id="9766708at2"/>
<dbReference type="InterPro" id="IPR002037">
    <property type="entry name" value="Glyco_hydro_8"/>
</dbReference>
<evidence type="ECO:0000256" key="3">
    <source>
        <dbReference type="ARBA" id="ARBA00012601"/>
    </source>
</evidence>
<dbReference type="InterPro" id="IPR012341">
    <property type="entry name" value="6hp_glycosidase-like_sf"/>
</dbReference>
<dbReference type="InterPro" id="IPR008928">
    <property type="entry name" value="6-hairpin_glycosidase_sf"/>
</dbReference>
<comment type="similarity">
    <text evidence="2">Belongs to the glycosyl hydrolase 8 (cellulase D) family.</text>
</comment>
<dbReference type="PRINTS" id="PR00735">
    <property type="entry name" value="GLHYDRLASE8"/>
</dbReference>
<protein>
    <recommendedName>
        <fullName evidence="3">cellulase</fullName>
        <ecNumber evidence="3">3.2.1.4</ecNumber>
    </recommendedName>
</protein>
<gene>
    <name evidence="8" type="ORF">SAMN05660443_1916</name>
</gene>
<accession>A0A1I1HIP7</accession>
<dbReference type="EC" id="3.2.1.4" evidence="3"/>
<dbReference type="GO" id="GO:0030245">
    <property type="term" value="P:cellulose catabolic process"/>
    <property type="evidence" value="ECO:0007669"/>
    <property type="project" value="UniProtKB-KW"/>
</dbReference>
<dbReference type="AlphaFoldDB" id="A0A1I1HIP7"/>
<evidence type="ECO:0000256" key="7">
    <source>
        <dbReference type="ARBA" id="ARBA00023326"/>
    </source>
</evidence>
<keyword evidence="6" id="KW-0326">Glycosidase</keyword>
<evidence type="ECO:0000313" key="9">
    <source>
        <dbReference type="Proteomes" id="UP000199058"/>
    </source>
</evidence>
<organism evidence="8 9">
    <name type="scientific">Marinospirillum celere</name>
    <dbReference type="NCBI Taxonomy" id="1122252"/>
    <lineage>
        <taxon>Bacteria</taxon>
        <taxon>Pseudomonadati</taxon>
        <taxon>Pseudomonadota</taxon>
        <taxon>Gammaproteobacteria</taxon>
        <taxon>Oceanospirillales</taxon>
        <taxon>Oceanospirillaceae</taxon>
        <taxon>Marinospirillum</taxon>
    </lineage>
</organism>
<sequence>MKLVFAVILLVAGIAGYWLLQSQQPKMPVTQRLAPELWEAFADAFEEEGRIVDRDNQDISHSEGQGYGLLFAEAAGDRQAFDRIWRWTQQTLQRPDGLFSWKFEPCASQDRRCVTDRNNATDAEILIAWALLKAYQRWQDSTYLQEATRIAQVTSDFLVIQHHDQLLLLPGHSGFTESGRVTINASYWVFPALEALAEQFPDQPWQQLAVTGRKLMLAQGAGQYGLPPDWADYTLDGFQPSSLFPARYSYDAVRVPLHLAWSELPLMDRDFEPYLSFWSAQDSVPAWVSLTDAEQAEYAWSTGMQAIAQFVTSRAKGEHLRVTDLPQPGGEDGYFSWSLLLLTHLAVNETSDSGSGTQGQEL</sequence>
<evidence type="ECO:0000256" key="4">
    <source>
        <dbReference type="ARBA" id="ARBA00022801"/>
    </source>
</evidence>
<evidence type="ECO:0000256" key="5">
    <source>
        <dbReference type="ARBA" id="ARBA00023001"/>
    </source>
</evidence>
<evidence type="ECO:0000256" key="6">
    <source>
        <dbReference type="ARBA" id="ARBA00023295"/>
    </source>
</evidence>
<evidence type="ECO:0000256" key="2">
    <source>
        <dbReference type="ARBA" id="ARBA00009209"/>
    </source>
</evidence>
<dbReference type="Gene3D" id="1.50.10.10">
    <property type="match status" value="1"/>
</dbReference>
<proteinExistence type="inferred from homology"/>
<dbReference type="Proteomes" id="UP000199058">
    <property type="component" value="Unassembled WGS sequence"/>
</dbReference>
<dbReference type="GO" id="GO:0008810">
    <property type="term" value="F:cellulase activity"/>
    <property type="evidence" value="ECO:0007669"/>
    <property type="project" value="UniProtKB-EC"/>
</dbReference>
<evidence type="ECO:0000256" key="1">
    <source>
        <dbReference type="ARBA" id="ARBA00000966"/>
    </source>
</evidence>
<dbReference type="Pfam" id="PF01270">
    <property type="entry name" value="Glyco_hydro_8"/>
    <property type="match status" value="1"/>
</dbReference>
<name>A0A1I1HIP7_9GAMM</name>
<keyword evidence="7" id="KW-0624">Polysaccharide degradation</keyword>
<keyword evidence="7" id="KW-0119">Carbohydrate metabolism</keyword>
<evidence type="ECO:0000313" key="8">
    <source>
        <dbReference type="EMBL" id="SFC21323.1"/>
    </source>
</evidence>
<dbReference type="STRING" id="1122252.SAMN05660443_1916"/>